<dbReference type="EMBL" id="JAUSWL010000026">
    <property type="protein sequence ID" value="MDQ0547430.1"/>
    <property type="molecule type" value="Genomic_DNA"/>
</dbReference>
<evidence type="ECO:0000313" key="1">
    <source>
        <dbReference type="EMBL" id="MDQ0547430.1"/>
    </source>
</evidence>
<proteinExistence type="predicted"/>
<comment type="caution">
    <text evidence="1">The sequence shown here is derived from an EMBL/GenBank/DDBJ whole genome shotgun (WGS) entry which is preliminary data.</text>
</comment>
<evidence type="ECO:0000313" key="2">
    <source>
        <dbReference type="Proteomes" id="UP001223420"/>
    </source>
</evidence>
<accession>A0AAJ1TV23</accession>
<dbReference type="Proteomes" id="UP001223420">
    <property type="component" value="Unassembled WGS sequence"/>
</dbReference>
<dbReference type="RefSeq" id="WP_230368424.1">
    <property type="nucleotide sequence ID" value="NZ_JAJALK010000029.1"/>
</dbReference>
<sequence length="137" mass="14812">MAATGAGRIYPAILKRKEVSMRRTLIAALGIAIATSGQAQPTAKIVGLGAQTCAEFNEEIAATQTAELYYFAWAQGFMSGALIRAPAGLDEGLDLTPRSFPLQGQVDFLRVFCSKNPEQDYMDAVRALYRRLRGPGI</sequence>
<protein>
    <recommendedName>
        <fullName evidence="3">HdeA/HdeB family protein</fullName>
    </recommendedName>
</protein>
<name>A0AAJ1TV23_9HYPH</name>
<evidence type="ECO:0008006" key="3">
    <source>
        <dbReference type="Google" id="ProtNLM"/>
    </source>
</evidence>
<dbReference type="AlphaFoldDB" id="A0AAJ1TV23"/>
<gene>
    <name evidence="1" type="ORF">QO001_006389</name>
</gene>
<reference evidence="1" key="1">
    <citation type="submission" date="2023-07" db="EMBL/GenBank/DDBJ databases">
        <title>Genomic Encyclopedia of Type Strains, Phase IV (KMG-IV): sequencing the most valuable type-strain genomes for metagenomic binning, comparative biology and taxonomic classification.</title>
        <authorList>
            <person name="Goeker M."/>
        </authorList>
    </citation>
    <scope>NUCLEOTIDE SEQUENCE</scope>
    <source>
        <strain evidence="1">DSM 19569</strain>
    </source>
</reference>
<organism evidence="1 2">
    <name type="scientific">Methylobacterium brachiatum</name>
    <dbReference type="NCBI Taxonomy" id="269660"/>
    <lineage>
        <taxon>Bacteria</taxon>
        <taxon>Pseudomonadati</taxon>
        <taxon>Pseudomonadota</taxon>
        <taxon>Alphaproteobacteria</taxon>
        <taxon>Hyphomicrobiales</taxon>
        <taxon>Methylobacteriaceae</taxon>
        <taxon>Methylobacterium</taxon>
    </lineage>
</organism>